<keyword evidence="1 5" id="KW-1003">Cell membrane</keyword>
<organism evidence="6 7">
    <name type="scientific">Enterococcus alcedinis</name>
    <dbReference type="NCBI Taxonomy" id="1274384"/>
    <lineage>
        <taxon>Bacteria</taxon>
        <taxon>Bacillati</taxon>
        <taxon>Bacillota</taxon>
        <taxon>Bacilli</taxon>
        <taxon>Lactobacillales</taxon>
        <taxon>Enterococcaceae</taxon>
        <taxon>Enterococcus</taxon>
    </lineage>
</organism>
<dbReference type="EMBL" id="BMDT01000003">
    <property type="protein sequence ID" value="GGI65298.1"/>
    <property type="molecule type" value="Genomic_DNA"/>
</dbReference>
<reference evidence="6" key="1">
    <citation type="journal article" date="2014" name="Int. J. Syst. Evol. Microbiol.">
        <title>Complete genome sequence of Corynebacterium casei LMG S-19264T (=DSM 44701T), isolated from a smear-ripened cheese.</title>
        <authorList>
            <consortium name="US DOE Joint Genome Institute (JGI-PGF)"/>
            <person name="Walter F."/>
            <person name="Albersmeier A."/>
            <person name="Kalinowski J."/>
            <person name="Ruckert C."/>
        </authorList>
    </citation>
    <scope>NUCLEOTIDE SEQUENCE</scope>
    <source>
        <strain evidence="6">CCM 8433</strain>
    </source>
</reference>
<proteinExistence type="inferred from homology"/>
<dbReference type="NCBIfam" id="NF010182">
    <property type="entry name" value="PRK13661.1"/>
    <property type="match status" value="1"/>
</dbReference>
<dbReference type="GO" id="GO:0005886">
    <property type="term" value="C:plasma membrane"/>
    <property type="evidence" value="ECO:0007669"/>
    <property type="project" value="UniProtKB-SubCell"/>
</dbReference>
<evidence type="ECO:0000256" key="5">
    <source>
        <dbReference type="HAMAP-Rule" id="MF_01572"/>
    </source>
</evidence>
<accession>A0A917N470</accession>
<dbReference type="Gene3D" id="1.10.1760.20">
    <property type="match status" value="1"/>
</dbReference>
<dbReference type="InterPro" id="IPR009825">
    <property type="entry name" value="ECF_substrate-spec-like"/>
</dbReference>
<dbReference type="PANTHER" id="PTHR37815:SF3">
    <property type="entry name" value="UPF0397 PROTEIN SPR0429"/>
    <property type="match status" value="1"/>
</dbReference>
<feature type="transmembrane region" description="Helical" evidence="5">
    <location>
        <begin position="12"/>
        <end position="31"/>
    </location>
</feature>
<feature type="transmembrane region" description="Helical" evidence="5">
    <location>
        <begin position="77"/>
        <end position="94"/>
    </location>
</feature>
<comment type="caution">
    <text evidence="6">The sequence shown here is derived from an EMBL/GenBank/DDBJ whole genome shotgun (WGS) entry which is preliminary data.</text>
</comment>
<sequence>MKKEISVKTIVAIGIGSAVFVILGRFAVIPVPGVPNTNLETAYPFLALMSVLFGPVAGGLIGFIGHTLKDLTYGTPWWSWIICSGVMGLIYGYAGRKIDLKSGIFAKKEIITFNLYQIVGNALVWGLLAPALDVLIYAEPAKKVFTQGIVSATFNAISVAIIGTLLMKAYAATQVKAGSLKKD</sequence>
<evidence type="ECO:0000256" key="4">
    <source>
        <dbReference type="ARBA" id="ARBA00023136"/>
    </source>
</evidence>
<dbReference type="AlphaFoldDB" id="A0A917N470"/>
<dbReference type="PANTHER" id="PTHR37815">
    <property type="entry name" value="UPF0397 PROTEIN BC_2624-RELATED"/>
    <property type="match status" value="1"/>
</dbReference>
<dbReference type="RefSeq" id="WP_188367137.1">
    <property type="nucleotide sequence ID" value="NZ_BMDT01000003.1"/>
</dbReference>
<dbReference type="HAMAP" id="MF_01572">
    <property type="entry name" value="UPF0397"/>
    <property type="match status" value="1"/>
</dbReference>
<feature type="transmembrane region" description="Helical" evidence="5">
    <location>
        <begin position="144"/>
        <end position="166"/>
    </location>
</feature>
<keyword evidence="2 5" id="KW-0812">Transmembrane</keyword>
<evidence type="ECO:0000256" key="2">
    <source>
        <dbReference type="ARBA" id="ARBA00022692"/>
    </source>
</evidence>
<dbReference type="Proteomes" id="UP000622610">
    <property type="component" value="Unassembled WGS sequence"/>
</dbReference>
<comment type="subcellular location">
    <subcellularLocation>
        <location evidence="5">Cell membrane</location>
        <topology evidence="5">Multi-pass membrane protein</topology>
    </subcellularLocation>
</comment>
<gene>
    <name evidence="6" type="ORF">GCM10011482_09520</name>
</gene>
<evidence type="ECO:0000256" key="3">
    <source>
        <dbReference type="ARBA" id="ARBA00022989"/>
    </source>
</evidence>
<feature type="transmembrane region" description="Helical" evidence="5">
    <location>
        <begin position="43"/>
        <end position="65"/>
    </location>
</feature>
<name>A0A917N470_9ENTE</name>
<keyword evidence="7" id="KW-1185">Reference proteome</keyword>
<reference evidence="6" key="2">
    <citation type="submission" date="2020-09" db="EMBL/GenBank/DDBJ databases">
        <authorList>
            <person name="Sun Q."/>
            <person name="Sedlacek I."/>
        </authorList>
    </citation>
    <scope>NUCLEOTIDE SEQUENCE</scope>
    <source>
        <strain evidence="6">CCM 8433</strain>
    </source>
</reference>
<evidence type="ECO:0000313" key="6">
    <source>
        <dbReference type="EMBL" id="GGI65298.1"/>
    </source>
</evidence>
<evidence type="ECO:0000256" key="1">
    <source>
        <dbReference type="ARBA" id="ARBA00022475"/>
    </source>
</evidence>
<dbReference type="Pfam" id="PF07155">
    <property type="entry name" value="ECF-ribofla_trS"/>
    <property type="match status" value="1"/>
</dbReference>
<protein>
    <recommendedName>
        <fullName evidence="5">UPF0397 protein GCM10011482_09520</fullName>
    </recommendedName>
</protein>
<evidence type="ECO:0000313" key="7">
    <source>
        <dbReference type="Proteomes" id="UP000622610"/>
    </source>
</evidence>
<comment type="similarity">
    <text evidence="5">Belongs to the UPF0397 family.</text>
</comment>
<dbReference type="InterPro" id="IPR022914">
    <property type="entry name" value="UPF0397"/>
</dbReference>
<keyword evidence="3 5" id="KW-1133">Transmembrane helix</keyword>
<keyword evidence="4 5" id="KW-0472">Membrane</keyword>
<feature type="transmembrane region" description="Helical" evidence="5">
    <location>
        <begin position="115"/>
        <end position="138"/>
    </location>
</feature>